<evidence type="ECO:0000256" key="2">
    <source>
        <dbReference type="ARBA" id="ARBA00001947"/>
    </source>
</evidence>
<keyword evidence="7" id="KW-0645">Protease</keyword>
<evidence type="ECO:0000259" key="15">
    <source>
        <dbReference type="Pfam" id="PF11838"/>
    </source>
</evidence>
<evidence type="ECO:0000259" key="16">
    <source>
        <dbReference type="Pfam" id="PF17900"/>
    </source>
</evidence>
<evidence type="ECO:0000256" key="4">
    <source>
        <dbReference type="ARBA" id="ARBA00012564"/>
    </source>
</evidence>
<dbReference type="InterPro" id="IPR012778">
    <property type="entry name" value="Pept_M1_aminopeptidase"/>
</dbReference>
<keyword evidence="8" id="KW-0479">Metal-binding</keyword>
<dbReference type="CDD" id="cd09602">
    <property type="entry name" value="M1_APN"/>
    <property type="match status" value="1"/>
</dbReference>
<dbReference type="STRING" id="131112.SAMN04489737_1386"/>
<dbReference type="PANTHER" id="PTHR11533">
    <property type="entry name" value="PROTEASE M1 ZINC METALLOPROTEASE"/>
    <property type="match status" value="1"/>
</dbReference>
<dbReference type="AlphaFoldDB" id="A0A1H2LK73"/>
<dbReference type="InterPro" id="IPR042097">
    <property type="entry name" value="Aminopeptidase_N-like_N_sf"/>
</dbReference>
<keyword evidence="6 17" id="KW-0031">Aminopeptidase</keyword>
<evidence type="ECO:0000259" key="14">
    <source>
        <dbReference type="Pfam" id="PF01433"/>
    </source>
</evidence>
<evidence type="ECO:0000256" key="8">
    <source>
        <dbReference type="ARBA" id="ARBA00022723"/>
    </source>
</evidence>
<dbReference type="GO" id="GO:0006508">
    <property type="term" value="P:proteolysis"/>
    <property type="evidence" value="ECO:0007669"/>
    <property type="project" value="UniProtKB-KW"/>
</dbReference>
<keyword evidence="10" id="KW-0862">Zinc</keyword>
<dbReference type="GeneID" id="65345116"/>
<keyword evidence="11" id="KW-0482">Metalloprotease</keyword>
<evidence type="ECO:0000256" key="12">
    <source>
        <dbReference type="ARBA" id="ARBA00029811"/>
    </source>
</evidence>
<dbReference type="GO" id="GO:0070006">
    <property type="term" value="F:metalloaminopeptidase activity"/>
    <property type="evidence" value="ECO:0007669"/>
    <property type="project" value="TreeGrafter"/>
</dbReference>
<name>A0A1H2LK73_9ACTO</name>
<dbReference type="InterPro" id="IPR014782">
    <property type="entry name" value="Peptidase_M1_dom"/>
</dbReference>
<dbReference type="GO" id="GO:0005737">
    <property type="term" value="C:cytoplasm"/>
    <property type="evidence" value="ECO:0007669"/>
    <property type="project" value="TreeGrafter"/>
</dbReference>
<protein>
    <recommendedName>
        <fullName evidence="5">Aminopeptidase N</fullName>
        <ecNumber evidence="4">3.4.11.2</ecNumber>
    </recommendedName>
    <alternativeName>
        <fullName evidence="12">Alanine aminopeptidase</fullName>
    </alternativeName>
    <alternativeName>
        <fullName evidence="13">Lysyl aminopeptidase</fullName>
    </alternativeName>
</protein>
<evidence type="ECO:0000256" key="1">
    <source>
        <dbReference type="ARBA" id="ARBA00000098"/>
    </source>
</evidence>
<evidence type="ECO:0000256" key="6">
    <source>
        <dbReference type="ARBA" id="ARBA00022438"/>
    </source>
</evidence>
<dbReference type="EMBL" id="LT629804">
    <property type="protein sequence ID" value="SDU81018.1"/>
    <property type="molecule type" value="Genomic_DNA"/>
</dbReference>
<evidence type="ECO:0000256" key="3">
    <source>
        <dbReference type="ARBA" id="ARBA00010136"/>
    </source>
</evidence>
<dbReference type="FunFam" id="1.10.390.10:FF:000004">
    <property type="entry name" value="Aminopeptidase N"/>
    <property type="match status" value="1"/>
</dbReference>
<dbReference type="GO" id="GO:0016285">
    <property type="term" value="F:alanyl aminopeptidase activity"/>
    <property type="evidence" value="ECO:0007669"/>
    <property type="project" value="UniProtKB-EC"/>
</dbReference>
<dbReference type="InterPro" id="IPR050344">
    <property type="entry name" value="Peptidase_M1_aminopeptidases"/>
</dbReference>
<dbReference type="EC" id="3.4.11.2" evidence="4"/>
<dbReference type="InterPro" id="IPR001930">
    <property type="entry name" value="Peptidase_M1"/>
</dbReference>
<dbReference type="GO" id="GO:0042277">
    <property type="term" value="F:peptide binding"/>
    <property type="evidence" value="ECO:0007669"/>
    <property type="project" value="TreeGrafter"/>
</dbReference>
<dbReference type="Gene3D" id="2.60.40.1730">
    <property type="entry name" value="tricorn interacting facor f3 domain"/>
    <property type="match status" value="1"/>
</dbReference>
<keyword evidence="18" id="KW-1185">Reference proteome</keyword>
<dbReference type="GO" id="GO:0016020">
    <property type="term" value="C:membrane"/>
    <property type="evidence" value="ECO:0007669"/>
    <property type="project" value="TreeGrafter"/>
</dbReference>
<comment type="cofactor">
    <cofactor evidence="2">
        <name>Zn(2+)</name>
        <dbReference type="ChEBI" id="CHEBI:29105"/>
    </cofactor>
</comment>
<accession>A0A1H2LK73</accession>
<sequence>MNTENLTRSEARARSEALEVTKHIIDLNVTEAPAQTDTFTVTSRIDINVRKPIETFVDFIGTQARLSVDGEAVDPRFDGARVYLPKLQPGTHRLTIDGVGQYSTTGEGLHRFRDPQDGQTYLYTQFEPADARRVFPNFEQPDLKTHFHISISAPAEWTILSNGVENHRQTISPNSLGTECVEVTFIPTQRQSTYLTAFIAGPYTAFRDTADTAQGTIDLGFYCRATLAEHFDLEDISTVTKQGLNTFPAAFGCEYPWGKYDSIFVPEYNLGAMENPGCVTFSEDHYIFRGLATRAQRATRANTILHEMSHMWFGDYTTPVWWDDLWLKESFAEFMGAWASAKATQYTEAWVDFAGARLNWALRTDQLPTTHPIVADIPDLEAADQAFDGITYAKGAAVLRQLVAFVGEDKFFAGVREYFAKHAFANATLNDLLTALESSSGRDLHEWADEWLHTTGVSTVMVERTAEGARLSQIGTDSVSGQPIRRPHRIRVSGFALTDGFLQRVSSYNVDLRDSVVVPWNEIGGEDVDLILPNDDALSYLKVAFDARSLDSALHNKISEPLSRSVVSGQLWQMVYDGLLQPGSYAAFVAREPLLSSASLLSQRTMSVMQAMRYFLAGRKRDESLNEFFDIALEAREQAAEGSDPFTIWTRTLATIGAMLPHRDADIIKTLNETSDTDLRWMLLTARAASGAVDAAELDAELERTGTASDVVAHLRALASRPGTRQETLDKLLNTKLSNDHLSALIDGFTQYLHAGEARTALPDYFDRIEDIWRTQSQELAERLIYGLYPHSDLEPGTLPENNADVQAATDWLDKASQAPAALRKIILDKRDFHIRSLRNQAR</sequence>
<dbReference type="GO" id="GO:0005615">
    <property type="term" value="C:extracellular space"/>
    <property type="evidence" value="ECO:0007669"/>
    <property type="project" value="TreeGrafter"/>
</dbReference>
<dbReference type="SUPFAM" id="SSF55486">
    <property type="entry name" value="Metalloproteases ('zincins'), catalytic domain"/>
    <property type="match status" value="1"/>
</dbReference>
<dbReference type="InterPro" id="IPR024571">
    <property type="entry name" value="ERAP1-like_C_dom"/>
</dbReference>
<evidence type="ECO:0000256" key="13">
    <source>
        <dbReference type="ARBA" id="ARBA00031533"/>
    </source>
</evidence>
<feature type="domain" description="Aminopeptidase N-like N-terminal" evidence="16">
    <location>
        <begin position="84"/>
        <end position="195"/>
    </location>
</feature>
<reference evidence="18" key="1">
    <citation type="submission" date="2016-10" db="EMBL/GenBank/DDBJ databases">
        <authorList>
            <person name="Varghese N."/>
            <person name="Submissions S."/>
        </authorList>
    </citation>
    <scope>NUCLEOTIDE SEQUENCE [LARGE SCALE GENOMIC DNA]</scope>
    <source>
        <strain evidence="18">DSM 10002</strain>
    </source>
</reference>
<evidence type="ECO:0000313" key="17">
    <source>
        <dbReference type="EMBL" id="SDU81018.1"/>
    </source>
</evidence>
<proteinExistence type="inferred from homology"/>
<evidence type="ECO:0000256" key="9">
    <source>
        <dbReference type="ARBA" id="ARBA00022801"/>
    </source>
</evidence>
<evidence type="ECO:0000313" key="18">
    <source>
        <dbReference type="Proteomes" id="UP000214355"/>
    </source>
</evidence>
<dbReference type="Proteomes" id="UP000214355">
    <property type="component" value="Chromosome I"/>
</dbReference>
<feature type="domain" description="ERAP1-like C-terminal" evidence="15">
    <location>
        <begin position="530"/>
        <end position="827"/>
    </location>
</feature>
<dbReference type="OrthoDB" id="100605at2"/>
<comment type="catalytic activity">
    <reaction evidence="1">
        <text>Release of an N-terminal amino acid, Xaa-|-Yaa- from a peptide, amide or arylamide. Xaa is preferably Ala, but may be most amino acids including Pro (slow action). When a terminal hydrophobic residue is followed by a prolyl residue, the two may be released as an intact Xaa-Pro dipeptide.</text>
        <dbReference type="EC" id="3.4.11.2"/>
    </reaction>
</comment>
<gene>
    <name evidence="17" type="ORF">SAMN04489737_1386</name>
</gene>
<dbReference type="NCBIfam" id="TIGR02412">
    <property type="entry name" value="pepN_strep_liv"/>
    <property type="match status" value="1"/>
</dbReference>
<organism evidence="17 18">
    <name type="scientific">Arcanobacterium phocae</name>
    <dbReference type="NCBI Taxonomy" id="131112"/>
    <lineage>
        <taxon>Bacteria</taxon>
        <taxon>Bacillati</taxon>
        <taxon>Actinomycetota</taxon>
        <taxon>Actinomycetes</taxon>
        <taxon>Actinomycetales</taxon>
        <taxon>Actinomycetaceae</taxon>
        <taxon>Arcanobacterium</taxon>
    </lineage>
</organism>
<dbReference type="GO" id="GO:0043171">
    <property type="term" value="P:peptide catabolic process"/>
    <property type="evidence" value="ECO:0007669"/>
    <property type="project" value="TreeGrafter"/>
</dbReference>
<dbReference type="InterPro" id="IPR027268">
    <property type="entry name" value="Peptidase_M4/M1_CTD_sf"/>
</dbReference>
<evidence type="ECO:0000256" key="5">
    <source>
        <dbReference type="ARBA" id="ARBA00015611"/>
    </source>
</evidence>
<dbReference type="InterPro" id="IPR045357">
    <property type="entry name" value="Aminopeptidase_N-like_N"/>
</dbReference>
<dbReference type="Pfam" id="PF17900">
    <property type="entry name" value="Peptidase_M1_N"/>
    <property type="match status" value="1"/>
</dbReference>
<evidence type="ECO:0000256" key="7">
    <source>
        <dbReference type="ARBA" id="ARBA00022670"/>
    </source>
</evidence>
<dbReference type="Gene3D" id="1.10.390.10">
    <property type="entry name" value="Neutral Protease Domain 2"/>
    <property type="match status" value="1"/>
</dbReference>
<keyword evidence="9" id="KW-0378">Hydrolase</keyword>
<comment type="similarity">
    <text evidence="3">Belongs to the peptidase M1 family.</text>
</comment>
<dbReference type="RefSeq" id="WP_157672953.1">
    <property type="nucleotide sequence ID" value="NZ_LT629804.1"/>
</dbReference>
<dbReference type="SUPFAM" id="SSF63737">
    <property type="entry name" value="Leukotriene A4 hydrolase N-terminal domain"/>
    <property type="match status" value="1"/>
</dbReference>
<feature type="domain" description="Peptidase M1 membrane alanine aminopeptidase" evidence="14">
    <location>
        <begin position="240"/>
        <end position="451"/>
    </location>
</feature>
<dbReference type="PRINTS" id="PR00756">
    <property type="entry name" value="ALADIPTASE"/>
</dbReference>
<evidence type="ECO:0000256" key="11">
    <source>
        <dbReference type="ARBA" id="ARBA00023049"/>
    </source>
</evidence>
<dbReference type="Pfam" id="PF11838">
    <property type="entry name" value="ERAP1_C"/>
    <property type="match status" value="1"/>
</dbReference>
<evidence type="ECO:0000256" key="10">
    <source>
        <dbReference type="ARBA" id="ARBA00022833"/>
    </source>
</evidence>
<dbReference type="PANTHER" id="PTHR11533:SF174">
    <property type="entry name" value="PUROMYCIN-SENSITIVE AMINOPEPTIDASE-RELATED"/>
    <property type="match status" value="1"/>
</dbReference>
<dbReference type="GO" id="GO:0008270">
    <property type="term" value="F:zinc ion binding"/>
    <property type="evidence" value="ECO:0007669"/>
    <property type="project" value="InterPro"/>
</dbReference>
<dbReference type="Pfam" id="PF01433">
    <property type="entry name" value="Peptidase_M1"/>
    <property type="match status" value="1"/>
</dbReference>